<dbReference type="GO" id="GO:0005886">
    <property type="term" value="C:plasma membrane"/>
    <property type="evidence" value="ECO:0007669"/>
    <property type="project" value="UniProtKB-SubCell"/>
</dbReference>
<evidence type="ECO:0000259" key="13">
    <source>
        <dbReference type="Pfam" id="PF19292"/>
    </source>
</evidence>
<dbReference type="PANTHER" id="PTHR10749">
    <property type="entry name" value="PHOSPHORYLASE B KINASE REGULATORY SUBUNIT"/>
    <property type="match status" value="1"/>
</dbReference>
<evidence type="ECO:0000256" key="2">
    <source>
        <dbReference type="ARBA" id="ARBA00005131"/>
    </source>
</evidence>
<dbReference type="Pfam" id="PF19292">
    <property type="entry name" value="KPBB_C"/>
    <property type="match status" value="1"/>
</dbReference>
<evidence type="ECO:0000256" key="10">
    <source>
        <dbReference type="ARBA" id="ARBA00023288"/>
    </source>
</evidence>
<dbReference type="InterPro" id="IPR008734">
    <property type="entry name" value="PHK_A/B_su"/>
</dbReference>
<dbReference type="InterPro" id="IPR011613">
    <property type="entry name" value="GH15-like"/>
</dbReference>
<dbReference type="Pfam" id="PF00723">
    <property type="entry name" value="Glyco_hydro_15"/>
    <property type="match status" value="1"/>
</dbReference>
<evidence type="ECO:0000256" key="9">
    <source>
        <dbReference type="ARBA" id="ARBA00023277"/>
    </source>
</evidence>
<dbReference type="FunFam" id="1.50.10.10:FF:000004">
    <property type="entry name" value="Phosphorylase b kinase regulatory subunit"/>
    <property type="match status" value="1"/>
</dbReference>
<gene>
    <name evidence="14" type="ORF">AACT_1608</name>
</gene>
<keyword evidence="7" id="KW-0112">Calmodulin-binding</keyword>
<evidence type="ECO:0000256" key="5">
    <source>
        <dbReference type="ARBA" id="ARBA00022553"/>
    </source>
</evidence>
<keyword evidence="8" id="KW-0472">Membrane</keyword>
<comment type="subcellular location">
    <subcellularLocation>
        <location evidence="1">Cell membrane</location>
        <topology evidence="1">Lipid-anchor</topology>
        <orientation evidence="1">Cytoplasmic side</orientation>
    </subcellularLocation>
</comment>
<keyword evidence="11" id="KW-0636">Prenylation</keyword>
<reference evidence="14 15" key="1">
    <citation type="submission" date="2019-08" db="EMBL/GenBank/DDBJ databases">
        <title>Complete genome sequence of Arcobacter acticola.</title>
        <authorList>
            <person name="Miller W."/>
        </authorList>
    </citation>
    <scope>NUCLEOTIDE SEQUENCE [LARGE SCALE GENOMIC DNA]</scope>
    <source>
        <strain evidence="14 15">KCTC 52212</strain>
    </source>
</reference>
<dbReference type="Proteomes" id="UP000503483">
    <property type="component" value="Chromosome"/>
</dbReference>
<accession>A0A6M8EH87</accession>
<keyword evidence="14" id="KW-0378">Hydrolase</keyword>
<evidence type="ECO:0000256" key="7">
    <source>
        <dbReference type="ARBA" id="ARBA00022860"/>
    </source>
</evidence>
<dbReference type="SUPFAM" id="SSF48208">
    <property type="entry name" value="Six-hairpin glycosidases"/>
    <property type="match status" value="1"/>
</dbReference>
<evidence type="ECO:0000313" key="15">
    <source>
        <dbReference type="Proteomes" id="UP000503483"/>
    </source>
</evidence>
<evidence type="ECO:0000256" key="3">
    <source>
        <dbReference type="ARBA" id="ARBA00007128"/>
    </source>
</evidence>
<dbReference type="InterPro" id="IPR045583">
    <property type="entry name" value="KPBA/B_C"/>
</dbReference>
<dbReference type="KEGG" id="paco:AACT_1608"/>
<keyword evidence="9" id="KW-0119">Carbohydrate metabolism</keyword>
<protein>
    <submittedName>
        <fullName evidence="14">Glycosyl hydrolase, family 15</fullName>
    </submittedName>
</protein>
<proteinExistence type="inferred from homology"/>
<evidence type="ECO:0000256" key="4">
    <source>
        <dbReference type="ARBA" id="ARBA00022475"/>
    </source>
</evidence>
<evidence type="ECO:0000313" key="14">
    <source>
        <dbReference type="EMBL" id="QKE28766.1"/>
    </source>
</evidence>
<keyword evidence="15" id="KW-1185">Reference proteome</keyword>
<evidence type="ECO:0000256" key="6">
    <source>
        <dbReference type="ARBA" id="ARBA00022600"/>
    </source>
</evidence>
<sequence>MNNENINILLDKNFNSINKIILSRQDVITGLLPASTAINAHGDYTDAWVRDNVYSILSVWGLSLAYKKHAPEHYRAHILKQSVVKLMRGLLIAMMRQSNKVEAYKQSHNPLDALHAKYATDTGLAVVGDDEWGHLQLDATSLFVLMIAQMTASGLSLIYTMDEVDFVQNLVHYISRTYSTPDYGIWERGNKINHGTAEINCSSVGMAKAALEAMSGFNLFANSKSQEGVIHIVANDIARSRSTLKSLLPRESDSKETDAALLSIIGYPAYAIEDENLVQKTRDKIINKLAGEYGCKRFLLDGHQSSIEDSSRLHYEPSELYEFADIESEWPLFFTYLLLDALMREDEKAINMWKKKLEPLFVEEDGEKLLPELYIVPFENIEAEKANPKSQKRVANENLPLVWAQSLYMLSEMILEGILEINDIDPLSRRKVIGKKVTSTPLVCIICENDGVKEHLRGFNIESQTLHEVEPISCMHASELSKIYSVLGKNEKLGLTGRDLLTARTVSTSRLHILNGETTLFFPYYFDPKAFYFGFDNNLLVEHYISSLRFAASSWTQSKRPVIAFLVREDMLRDHSKDVIIKLLLDLQSNSCETVKIENVKAEALIELAGSEKIDSIKTIQLEALSIQGVGKNKEEYELAAMQHDWTQVRSIAQKNEIYDIRVEDALIDILIAQKRLAVGRAYSVDAIIDKPQKASEIIQTISKYCGENNAEKVLTQEIILHIGHLIKIEPELFTNMLTLRTWDCIQLLVGHISKEKSLSLGDAYEELLRYAPYGIYDTLRFIFKSYSQEVKQLKELENFCVLGAKNLDISIPKKSEHNEISEITDWAVWREKVARIGTLRESFYEDVWNILKQCNGLVIGDKYSTQSRIGSELTLESTIGERSFELKIDSLLQSIAIPVYKKLNIELIETLVELFLANPKLYIQNDLILDVLIGHAVRIAWMKKNSEKNYDEYKGEAWSSFYKLSVDEVQENFIEAFSFLMKEEDLK</sequence>
<keyword evidence="6" id="KW-0321">Glycogen metabolism</keyword>
<evidence type="ECO:0000256" key="8">
    <source>
        <dbReference type="ARBA" id="ARBA00023136"/>
    </source>
</evidence>
<organism evidence="14 15">
    <name type="scientific">Arcobacter acticola</name>
    <dbReference type="NCBI Taxonomy" id="1849015"/>
    <lineage>
        <taxon>Bacteria</taxon>
        <taxon>Pseudomonadati</taxon>
        <taxon>Campylobacterota</taxon>
        <taxon>Epsilonproteobacteria</taxon>
        <taxon>Campylobacterales</taxon>
        <taxon>Arcobacteraceae</taxon>
        <taxon>Arcobacter</taxon>
    </lineage>
</organism>
<dbReference type="GO" id="GO:0005964">
    <property type="term" value="C:phosphorylase kinase complex"/>
    <property type="evidence" value="ECO:0007669"/>
    <property type="project" value="TreeGrafter"/>
</dbReference>
<dbReference type="EMBL" id="CP042652">
    <property type="protein sequence ID" value="QKE28766.1"/>
    <property type="molecule type" value="Genomic_DNA"/>
</dbReference>
<evidence type="ECO:0000256" key="1">
    <source>
        <dbReference type="ARBA" id="ARBA00004342"/>
    </source>
</evidence>
<dbReference type="GO" id="GO:0005977">
    <property type="term" value="P:glycogen metabolic process"/>
    <property type="evidence" value="ECO:0007669"/>
    <property type="project" value="UniProtKB-UniPathway"/>
</dbReference>
<dbReference type="RefSeq" id="WP_172126326.1">
    <property type="nucleotide sequence ID" value="NZ_CP042652.1"/>
</dbReference>
<keyword evidence="10" id="KW-0449">Lipoprotein</keyword>
<keyword evidence="4" id="KW-1003">Cell membrane</keyword>
<dbReference type="InterPro" id="IPR008928">
    <property type="entry name" value="6-hairpin_glycosidase_sf"/>
</dbReference>
<evidence type="ECO:0000259" key="12">
    <source>
        <dbReference type="Pfam" id="PF00723"/>
    </source>
</evidence>
<dbReference type="InterPro" id="IPR012341">
    <property type="entry name" value="6hp_glycosidase-like_sf"/>
</dbReference>
<comment type="pathway">
    <text evidence="2">Glycan biosynthesis; glycogen metabolism.</text>
</comment>
<feature type="domain" description="GH15-like" evidence="12">
    <location>
        <begin position="12"/>
        <end position="742"/>
    </location>
</feature>
<evidence type="ECO:0000256" key="11">
    <source>
        <dbReference type="ARBA" id="ARBA00023289"/>
    </source>
</evidence>
<keyword evidence="5" id="KW-0597">Phosphoprotein</keyword>
<dbReference type="PANTHER" id="PTHR10749:SF8">
    <property type="entry name" value="PHOSPHORYLASE B KINASE REGULATORY SUBUNIT BETA"/>
    <property type="match status" value="1"/>
</dbReference>
<dbReference type="Gene3D" id="1.50.10.10">
    <property type="match status" value="1"/>
</dbReference>
<comment type="similarity">
    <text evidence="3">Belongs to the phosphorylase b kinase regulatory chain family.</text>
</comment>
<feature type="domain" description="Phosphorylase b kinase regulatory subunit alpha/beta C-terminal" evidence="13">
    <location>
        <begin position="756"/>
        <end position="985"/>
    </location>
</feature>
<dbReference type="GO" id="GO:0005516">
    <property type="term" value="F:calmodulin binding"/>
    <property type="evidence" value="ECO:0007669"/>
    <property type="project" value="UniProtKB-KW"/>
</dbReference>
<dbReference type="UniPathway" id="UPA00163"/>
<dbReference type="GO" id="GO:0016787">
    <property type="term" value="F:hydrolase activity"/>
    <property type="evidence" value="ECO:0007669"/>
    <property type="project" value="UniProtKB-KW"/>
</dbReference>
<name>A0A6M8EH87_9BACT</name>
<dbReference type="AlphaFoldDB" id="A0A6M8EH87"/>